<keyword evidence="4" id="KW-1185">Reference proteome</keyword>
<reference evidence="3" key="1">
    <citation type="submission" date="2023-08" db="EMBL/GenBank/DDBJ databases">
        <title>A de novo genome assembly of Solanum verrucosum Schlechtendal, a Mexican diploid species geographically isolated from the other diploid A-genome species in potato relatives.</title>
        <authorList>
            <person name="Hosaka K."/>
        </authorList>
    </citation>
    <scope>NUCLEOTIDE SEQUENCE</scope>
    <source>
        <tissue evidence="3">Young leaves</tissue>
    </source>
</reference>
<dbReference type="SUPFAM" id="SSF54518">
    <property type="entry name" value="Tubby C-terminal domain-like"/>
    <property type="match status" value="1"/>
</dbReference>
<dbReference type="PANTHER" id="PTHR31087">
    <property type="match status" value="1"/>
</dbReference>
<keyword evidence="2" id="KW-0472">Membrane</keyword>
<dbReference type="EMBL" id="CP133617">
    <property type="protein sequence ID" value="WMV36024.1"/>
    <property type="molecule type" value="Genomic_DNA"/>
</dbReference>
<evidence type="ECO:0000313" key="3">
    <source>
        <dbReference type="EMBL" id="WMV36024.1"/>
    </source>
</evidence>
<evidence type="ECO:0000256" key="2">
    <source>
        <dbReference type="SAM" id="Phobius"/>
    </source>
</evidence>
<evidence type="ECO:0000256" key="1">
    <source>
        <dbReference type="ARBA" id="ARBA00005437"/>
    </source>
</evidence>
<gene>
    <name evidence="3" type="ORF">MTR67_029409</name>
</gene>
<name>A0AAF0TXM2_SOLVR</name>
<organism evidence="3 4">
    <name type="scientific">Solanum verrucosum</name>
    <dbReference type="NCBI Taxonomy" id="315347"/>
    <lineage>
        <taxon>Eukaryota</taxon>
        <taxon>Viridiplantae</taxon>
        <taxon>Streptophyta</taxon>
        <taxon>Embryophyta</taxon>
        <taxon>Tracheophyta</taxon>
        <taxon>Spermatophyta</taxon>
        <taxon>Magnoliopsida</taxon>
        <taxon>eudicotyledons</taxon>
        <taxon>Gunneridae</taxon>
        <taxon>Pentapetalae</taxon>
        <taxon>asterids</taxon>
        <taxon>lamiids</taxon>
        <taxon>Solanales</taxon>
        <taxon>Solanaceae</taxon>
        <taxon>Solanoideae</taxon>
        <taxon>Solaneae</taxon>
        <taxon>Solanum</taxon>
    </lineage>
</organism>
<dbReference type="AlphaFoldDB" id="A0AAF0TXM2"/>
<dbReference type="InterPro" id="IPR038595">
    <property type="entry name" value="LOR_sf"/>
</dbReference>
<dbReference type="Gene3D" id="2.40.160.200">
    <property type="entry name" value="LURP1-related"/>
    <property type="match status" value="1"/>
</dbReference>
<dbReference type="InterPro" id="IPR007612">
    <property type="entry name" value="LOR"/>
</dbReference>
<protein>
    <submittedName>
        <fullName evidence="3">Uncharacterized protein</fullName>
    </submittedName>
</protein>
<keyword evidence="2" id="KW-1133">Transmembrane helix</keyword>
<proteinExistence type="inferred from homology"/>
<accession>A0AAF0TXM2</accession>
<dbReference type="PANTHER" id="PTHR31087:SF85">
    <property type="entry name" value="PROTEIN LURP-ONE-RELATED 7"/>
    <property type="match status" value="1"/>
</dbReference>
<sequence length="238" mass="27370">MGTTATPEEWPPDGQFPFDLFVSKKYKSFWDAGNIQFTDSVGNLFFSVDRRRQPQNSAAQTHPQKLILDASDNTLIRLVRLIEGRTTTKRKLISMCKWFFCDNNVECRREGVAQMVGKHKGSWQGFMVSDNEEKELMFSVNKTLNTFTKLEFDIFLGDGHVEGAEADLKMKGSAFKRSCTIYKGNSIVAETSLMYTLGFRKHFIPRNRFRVTIFPGFAELSLVVALVVVFFDKRKFWL</sequence>
<dbReference type="Proteomes" id="UP001234989">
    <property type="component" value="Chromosome 6"/>
</dbReference>
<keyword evidence="2" id="KW-0812">Transmembrane</keyword>
<dbReference type="Pfam" id="PF04525">
    <property type="entry name" value="LOR"/>
    <property type="match status" value="1"/>
</dbReference>
<feature type="transmembrane region" description="Helical" evidence="2">
    <location>
        <begin position="209"/>
        <end position="231"/>
    </location>
</feature>
<evidence type="ECO:0000313" key="4">
    <source>
        <dbReference type="Proteomes" id="UP001234989"/>
    </source>
</evidence>
<comment type="similarity">
    <text evidence="1">Belongs to the LOR family.</text>
</comment>
<dbReference type="InterPro" id="IPR025659">
    <property type="entry name" value="Tubby-like_C"/>
</dbReference>